<evidence type="ECO:0000313" key="2">
    <source>
        <dbReference type="Proteomes" id="UP000789831"/>
    </source>
</evidence>
<name>A0A9N9HFD9_9GLOM</name>
<gene>
    <name evidence="1" type="ORF">AGERDE_LOCUS12268</name>
</gene>
<dbReference type="EMBL" id="CAJVPL010007766">
    <property type="protein sequence ID" value="CAG8671288.1"/>
    <property type="molecule type" value="Genomic_DNA"/>
</dbReference>
<reference evidence="1" key="1">
    <citation type="submission" date="2021-06" db="EMBL/GenBank/DDBJ databases">
        <authorList>
            <person name="Kallberg Y."/>
            <person name="Tangrot J."/>
            <person name="Rosling A."/>
        </authorList>
    </citation>
    <scope>NUCLEOTIDE SEQUENCE</scope>
    <source>
        <strain evidence="1">MT106</strain>
    </source>
</reference>
<evidence type="ECO:0000313" key="1">
    <source>
        <dbReference type="EMBL" id="CAG8671288.1"/>
    </source>
</evidence>
<dbReference type="OrthoDB" id="2448599at2759"/>
<protein>
    <submittedName>
        <fullName evidence="1">11789_t:CDS:1</fullName>
    </submittedName>
</protein>
<accession>A0A9N9HFD9</accession>
<dbReference type="AlphaFoldDB" id="A0A9N9HFD9"/>
<proteinExistence type="predicted"/>
<sequence>RDQNSINQSLFGESSTTNNLLVTYETILNIMLETRINDFGMEDVHSEITKQVPVVCNTLPTNVMILKPGDPPNCNENVHAACEMYRDDLPRGDRLYIVCDQAIFARLISYKEINNDSTVMLKIKAVQSEKDHLSMLLAEYTDDIVTSQNAHVIKSCKDLLWSLVAKLSSTFGEPNPATHYLFGNAPKISENGIKNILSFYESEKLRFQQILTQDVYKTELRVATGRHA</sequence>
<dbReference type="Proteomes" id="UP000789831">
    <property type="component" value="Unassembled WGS sequence"/>
</dbReference>
<organism evidence="1 2">
    <name type="scientific">Ambispora gerdemannii</name>
    <dbReference type="NCBI Taxonomy" id="144530"/>
    <lineage>
        <taxon>Eukaryota</taxon>
        <taxon>Fungi</taxon>
        <taxon>Fungi incertae sedis</taxon>
        <taxon>Mucoromycota</taxon>
        <taxon>Glomeromycotina</taxon>
        <taxon>Glomeromycetes</taxon>
        <taxon>Archaeosporales</taxon>
        <taxon>Ambisporaceae</taxon>
        <taxon>Ambispora</taxon>
    </lineage>
</organism>
<keyword evidence="2" id="KW-1185">Reference proteome</keyword>
<feature type="non-terminal residue" evidence="1">
    <location>
        <position position="228"/>
    </location>
</feature>
<comment type="caution">
    <text evidence="1">The sequence shown here is derived from an EMBL/GenBank/DDBJ whole genome shotgun (WGS) entry which is preliminary data.</text>
</comment>